<dbReference type="OrthoDB" id="3039123at2759"/>
<keyword evidence="6" id="KW-0106">Calcium</keyword>
<reference evidence="9 10" key="1">
    <citation type="submission" date="2016-04" db="EMBL/GenBank/DDBJ databases">
        <title>A degradative enzymes factory behind the ericoid mycorrhizal symbiosis.</title>
        <authorList>
            <consortium name="DOE Joint Genome Institute"/>
            <person name="Martino E."/>
            <person name="Morin E."/>
            <person name="Grelet G."/>
            <person name="Kuo A."/>
            <person name="Kohler A."/>
            <person name="Daghino S."/>
            <person name="Barry K."/>
            <person name="Choi C."/>
            <person name="Cichocki N."/>
            <person name="Clum A."/>
            <person name="Copeland A."/>
            <person name="Hainaut M."/>
            <person name="Haridas S."/>
            <person name="Labutti K."/>
            <person name="Lindquist E."/>
            <person name="Lipzen A."/>
            <person name="Khouja H.-R."/>
            <person name="Murat C."/>
            <person name="Ohm R."/>
            <person name="Olson A."/>
            <person name="Spatafora J."/>
            <person name="Veneault-Fourrey C."/>
            <person name="Henrissat B."/>
            <person name="Grigoriev I."/>
            <person name="Martin F."/>
            <person name="Perotto S."/>
        </authorList>
    </citation>
    <scope>NUCLEOTIDE SEQUENCE [LARGE SCALE GENOMIC DNA]</scope>
    <source>
        <strain evidence="9 10">F</strain>
    </source>
</reference>
<dbReference type="PANTHER" id="PTHR33938">
    <property type="entry name" value="FERULOYL ESTERASE B-RELATED"/>
    <property type="match status" value="1"/>
</dbReference>
<evidence type="ECO:0000313" key="10">
    <source>
        <dbReference type="Proteomes" id="UP000235786"/>
    </source>
</evidence>
<comment type="similarity">
    <text evidence="1 8">Belongs to the tannase family.</text>
</comment>
<accession>A0A2J6QSX9</accession>
<dbReference type="InterPro" id="IPR011118">
    <property type="entry name" value="Tannase/feruloyl_esterase"/>
</dbReference>
<feature type="signal peptide" evidence="8">
    <location>
        <begin position="1"/>
        <end position="21"/>
    </location>
</feature>
<evidence type="ECO:0000313" key="9">
    <source>
        <dbReference type="EMBL" id="PMD29372.1"/>
    </source>
</evidence>
<name>A0A2J6QSX9_HYAVF</name>
<dbReference type="SUPFAM" id="SSF53474">
    <property type="entry name" value="alpha/beta-Hydrolases"/>
    <property type="match status" value="1"/>
</dbReference>
<dbReference type="GO" id="GO:0030600">
    <property type="term" value="F:feruloyl esterase activity"/>
    <property type="evidence" value="ECO:0007669"/>
    <property type="project" value="UniProtKB-ARBA"/>
</dbReference>
<gene>
    <name evidence="9" type="ORF">L207DRAFT_521049</name>
</gene>
<evidence type="ECO:0000256" key="6">
    <source>
        <dbReference type="ARBA" id="ARBA00022837"/>
    </source>
</evidence>
<evidence type="ECO:0000256" key="3">
    <source>
        <dbReference type="ARBA" id="ARBA00022723"/>
    </source>
</evidence>
<evidence type="ECO:0000256" key="5">
    <source>
        <dbReference type="ARBA" id="ARBA00022801"/>
    </source>
</evidence>
<feature type="chain" id="PRO_5014209133" description="Carboxylic ester hydrolase" evidence="8">
    <location>
        <begin position="22"/>
        <end position="532"/>
    </location>
</feature>
<dbReference type="EC" id="3.1.1.-" evidence="8"/>
<keyword evidence="3" id="KW-0479">Metal-binding</keyword>
<keyword evidence="2" id="KW-0719">Serine esterase</keyword>
<keyword evidence="5 8" id="KW-0378">Hydrolase</keyword>
<dbReference type="STRING" id="1149755.A0A2J6QSX9"/>
<dbReference type="PANTHER" id="PTHR33938:SF8">
    <property type="entry name" value="CARBOXYLIC ESTER HYDROLASE"/>
    <property type="match status" value="1"/>
</dbReference>
<dbReference type="EMBL" id="KZ613975">
    <property type="protein sequence ID" value="PMD29372.1"/>
    <property type="molecule type" value="Genomic_DNA"/>
</dbReference>
<proteinExistence type="inferred from homology"/>
<sequence length="532" mass="57458">MAIGSLGLFLKSLLLPWTANALTCSPHAIPYPTLKGASFLSLTATEVHNHSVQRAWDASNFPPFDISGLHFCNVSLTYTHPGQDDVINVHVWLPMTHWNGRFQGTGGGGFATGMFDSILAVGVSQGYSAASTDGGHSGEGDDVLSPSKWALVSPGNVNLYALQNFAHVALNDMTVIGKAVTESFYGAKPKYAYWNGCSTGGRQGIMMAQRYPEAYDGILAAAPAINFEKLIIGGYWAQFVMNRLGVYPSECEMEAIENATVKACDALDGVEDGIVAAPGLCSFHSQTLLGKEVKCRDGTTVKISDGAVVVAEETWKGATSSTGKHLHPGLTKGTPFQVLAGTKCHDNGTCFGTPFNMAPEWIRYFIKKDPEFDATTITTQKEWDKIFHASVQEYNSMIGTDDPDLSEFRDAGGKMITWHGIADPLVLINGTSQYYERVEKLDPDVRNYYRYFEAPGVWHCGGGKGAFPGHSMDALVRWVEHGEVPDVLVAETQAVGGEGVRKLNLCPYPLVAAYQGGDTADAKSYACKKSFS</sequence>
<evidence type="ECO:0000256" key="1">
    <source>
        <dbReference type="ARBA" id="ARBA00006249"/>
    </source>
</evidence>
<dbReference type="GO" id="GO:0046872">
    <property type="term" value="F:metal ion binding"/>
    <property type="evidence" value="ECO:0007669"/>
    <property type="project" value="UniProtKB-KW"/>
</dbReference>
<protein>
    <recommendedName>
        <fullName evidence="8">Carboxylic ester hydrolase</fullName>
        <ecNumber evidence="8">3.1.1.-</ecNumber>
    </recommendedName>
</protein>
<dbReference type="InterPro" id="IPR029058">
    <property type="entry name" value="AB_hydrolase_fold"/>
</dbReference>
<evidence type="ECO:0000256" key="4">
    <source>
        <dbReference type="ARBA" id="ARBA00022729"/>
    </source>
</evidence>
<evidence type="ECO:0000256" key="7">
    <source>
        <dbReference type="ARBA" id="ARBA00023157"/>
    </source>
</evidence>
<keyword evidence="7" id="KW-1015">Disulfide bond</keyword>
<evidence type="ECO:0000256" key="2">
    <source>
        <dbReference type="ARBA" id="ARBA00022487"/>
    </source>
</evidence>
<keyword evidence="4 8" id="KW-0732">Signal</keyword>
<evidence type="ECO:0000256" key="8">
    <source>
        <dbReference type="RuleBase" id="RU361238"/>
    </source>
</evidence>
<keyword evidence="10" id="KW-1185">Reference proteome</keyword>
<dbReference type="AlphaFoldDB" id="A0A2J6QSX9"/>
<organism evidence="9 10">
    <name type="scientific">Hyaloscypha variabilis (strain UAMH 11265 / GT02V1 / F)</name>
    <name type="common">Meliniomyces variabilis</name>
    <dbReference type="NCBI Taxonomy" id="1149755"/>
    <lineage>
        <taxon>Eukaryota</taxon>
        <taxon>Fungi</taxon>
        <taxon>Dikarya</taxon>
        <taxon>Ascomycota</taxon>
        <taxon>Pezizomycotina</taxon>
        <taxon>Leotiomycetes</taxon>
        <taxon>Helotiales</taxon>
        <taxon>Hyaloscyphaceae</taxon>
        <taxon>Hyaloscypha</taxon>
        <taxon>Hyaloscypha variabilis</taxon>
    </lineage>
</organism>
<dbReference type="Pfam" id="PF07519">
    <property type="entry name" value="Tannase"/>
    <property type="match status" value="1"/>
</dbReference>
<dbReference type="Proteomes" id="UP000235786">
    <property type="component" value="Unassembled WGS sequence"/>
</dbReference>